<reference evidence="2 3" key="1">
    <citation type="submission" date="2016-10" db="EMBL/GenBank/DDBJ databases">
        <authorList>
            <person name="de Groot N.N."/>
        </authorList>
    </citation>
    <scope>NUCLEOTIDE SEQUENCE [LARGE SCALE GENOMIC DNA]</scope>
    <source>
        <strain evidence="2 3">DSM 18346</strain>
    </source>
</reference>
<gene>
    <name evidence="2" type="ORF">SAMN05660472_02315</name>
</gene>
<dbReference type="STRING" id="393762.SAMN05660472_02315"/>
<organism evidence="2 3">
    <name type="scientific">Natronincola ferrireducens</name>
    <dbReference type="NCBI Taxonomy" id="393762"/>
    <lineage>
        <taxon>Bacteria</taxon>
        <taxon>Bacillati</taxon>
        <taxon>Bacillota</taxon>
        <taxon>Clostridia</taxon>
        <taxon>Peptostreptococcales</taxon>
        <taxon>Natronincolaceae</taxon>
        <taxon>Natronincola</taxon>
    </lineage>
</organism>
<dbReference type="Proteomes" id="UP000198718">
    <property type="component" value="Unassembled WGS sequence"/>
</dbReference>
<dbReference type="RefSeq" id="WP_090553848.1">
    <property type="nucleotide sequence ID" value="NZ_FNFP01000005.1"/>
</dbReference>
<evidence type="ECO:0000313" key="2">
    <source>
        <dbReference type="EMBL" id="SDK94295.1"/>
    </source>
</evidence>
<evidence type="ECO:0000256" key="1">
    <source>
        <dbReference type="SAM" id="Phobius"/>
    </source>
</evidence>
<feature type="transmembrane region" description="Helical" evidence="1">
    <location>
        <begin position="12"/>
        <end position="32"/>
    </location>
</feature>
<dbReference type="AlphaFoldDB" id="A0A1G9G139"/>
<evidence type="ECO:0000313" key="3">
    <source>
        <dbReference type="Proteomes" id="UP000198718"/>
    </source>
</evidence>
<keyword evidence="1" id="KW-1133">Transmembrane helix</keyword>
<keyword evidence="1" id="KW-0812">Transmembrane</keyword>
<accession>A0A1G9G139</accession>
<proteinExistence type="predicted"/>
<dbReference type="EMBL" id="FNFP01000005">
    <property type="protein sequence ID" value="SDK94295.1"/>
    <property type="molecule type" value="Genomic_DNA"/>
</dbReference>
<keyword evidence="3" id="KW-1185">Reference proteome</keyword>
<feature type="transmembrane region" description="Helical" evidence="1">
    <location>
        <begin position="38"/>
        <end position="60"/>
    </location>
</feature>
<protein>
    <submittedName>
        <fullName evidence="2">Uncharacterized protein</fullName>
    </submittedName>
</protein>
<dbReference type="OrthoDB" id="2930061at2"/>
<sequence>MGEKSFFKTKVGHQTLAGFITIGSFPLLYYGQLNGNRGIMFIGLTFVVGGMLSSPIIKYLHNGTGMKKKTMKENT</sequence>
<name>A0A1G9G139_9FIRM</name>
<keyword evidence="1" id="KW-0472">Membrane</keyword>